<dbReference type="PANTHER" id="PTHR30435:SF1">
    <property type="entry name" value="FLAGELLAR HOOK PROTEIN FLGE"/>
    <property type="match status" value="1"/>
</dbReference>
<proteinExistence type="inferred from homology"/>
<dbReference type="InterPro" id="IPR010930">
    <property type="entry name" value="Flg_bb/hook_C_dom"/>
</dbReference>
<dbReference type="RefSeq" id="WP_198474406.1">
    <property type="nucleotide sequence ID" value="NZ_JADGMQ010000002.1"/>
</dbReference>
<keyword evidence="10" id="KW-0966">Cell projection</keyword>
<evidence type="ECO:0000256" key="5">
    <source>
        <dbReference type="RuleBase" id="RU362116"/>
    </source>
</evidence>
<feature type="domain" description="Flagellar basal-body/hook protein C-terminal" evidence="7">
    <location>
        <begin position="394"/>
        <end position="439"/>
    </location>
</feature>
<name>A0ABS0S910_9HYPH</name>
<dbReference type="Pfam" id="PF00460">
    <property type="entry name" value="Flg_bb_rod"/>
    <property type="match status" value="1"/>
</dbReference>
<evidence type="ECO:0000259" key="8">
    <source>
        <dbReference type="Pfam" id="PF07559"/>
    </source>
</evidence>
<accession>A0ABS0S910</accession>
<reference evidence="10 11" key="1">
    <citation type="submission" date="2020-10" db="EMBL/GenBank/DDBJ databases">
        <title>Aquamicrobium zhengzhouensis sp. nov., a exopolysaccharide producing bacterium isolated from farmland soil.</title>
        <authorList>
            <person name="Wang X."/>
        </authorList>
    </citation>
    <scope>NUCLEOTIDE SEQUENCE [LARGE SCALE GENOMIC DNA]</scope>
    <source>
        <strain evidence="11">cd-1</strain>
    </source>
</reference>
<feature type="domain" description="Flagellar hook protein FlgE D2" evidence="8">
    <location>
        <begin position="217"/>
        <end position="320"/>
    </location>
</feature>
<gene>
    <name evidence="10" type="ORF">IOD40_03515</name>
</gene>
<dbReference type="Pfam" id="PF22692">
    <property type="entry name" value="LlgE_F_G_D1"/>
    <property type="match status" value="1"/>
</dbReference>
<dbReference type="InterPro" id="IPR053967">
    <property type="entry name" value="LlgE_F_G-like_D1"/>
</dbReference>
<evidence type="ECO:0000313" key="11">
    <source>
        <dbReference type="Proteomes" id="UP000601789"/>
    </source>
</evidence>
<evidence type="ECO:0000256" key="4">
    <source>
        <dbReference type="ARBA" id="ARBA00023143"/>
    </source>
</evidence>
<comment type="caution">
    <text evidence="10">The sequence shown here is derived from an EMBL/GenBank/DDBJ whole genome shotgun (WGS) entry which is preliminary data.</text>
</comment>
<dbReference type="Pfam" id="PF07559">
    <property type="entry name" value="FlgE_D2"/>
    <property type="match status" value="1"/>
</dbReference>
<comment type="subcellular location">
    <subcellularLocation>
        <location evidence="1 5">Bacterial flagellum basal body</location>
    </subcellularLocation>
</comment>
<protein>
    <recommendedName>
        <fullName evidence="3 5">Flagellar hook protein FlgE</fullName>
    </recommendedName>
</protein>
<evidence type="ECO:0000256" key="1">
    <source>
        <dbReference type="ARBA" id="ARBA00004117"/>
    </source>
</evidence>
<sequence>MSLYGMMRTGVSGMNAQSTRLATVADNIANSGTNGYKKASVEFSSLVVPNTGTNYVSGGVSTQVRYNMNAGNLQYTTSVTDLAIDGNGFFVVQDAAGKPALTRAGSFIPDGNGNLLNAAGFYLMGRSYTLGEPGTTTTFGDFERVTIPTTGLERVASTVGKLASNLPFDAPVYGPLALTPPDLSQLPSENPATDTSIREGIAAGSIFKSGLTAIGNAGEPIRLDVYFTKKAANEWEISIYYQPDASGGTAFPYQKAALATQSLTFEPTTGNLIPGPQTELEIDLGPTPGADLNGQKVRVDLSDMRQLATAYTPLAAEMNGSRPSAIDRVVIDQEGILSIQYANGAMEKLYRLDLAYVQSPDQLTVLPGNVFQEGLQSGQVNFGKPNEISLGAIQSGALEASNVDIAEELTNMIESQRNYTANSKVFQTGGDLMDVLVNLKR</sequence>
<evidence type="ECO:0000259" key="6">
    <source>
        <dbReference type="Pfam" id="PF00460"/>
    </source>
</evidence>
<dbReference type="InterPro" id="IPR011491">
    <property type="entry name" value="FlgE_D2"/>
</dbReference>
<evidence type="ECO:0000256" key="3">
    <source>
        <dbReference type="ARBA" id="ARBA00019015"/>
    </source>
</evidence>
<dbReference type="InterPro" id="IPR037925">
    <property type="entry name" value="FlgE/F/G-like"/>
</dbReference>
<dbReference type="InterPro" id="IPR001444">
    <property type="entry name" value="Flag_bb_rod_N"/>
</dbReference>
<dbReference type="InterPro" id="IPR020013">
    <property type="entry name" value="Flagellar_FlgE/F/G"/>
</dbReference>
<evidence type="ECO:0000313" key="10">
    <source>
        <dbReference type="EMBL" id="MBI1619732.1"/>
    </source>
</evidence>
<evidence type="ECO:0000259" key="9">
    <source>
        <dbReference type="Pfam" id="PF22692"/>
    </source>
</evidence>
<feature type="domain" description="Flagellar basal body rod protein N-terminal" evidence="6">
    <location>
        <begin position="7"/>
        <end position="37"/>
    </location>
</feature>
<dbReference type="Proteomes" id="UP000601789">
    <property type="component" value="Unassembled WGS sequence"/>
</dbReference>
<dbReference type="SUPFAM" id="SSF117143">
    <property type="entry name" value="Flagellar hook protein flgE"/>
    <property type="match status" value="1"/>
</dbReference>
<dbReference type="EMBL" id="JADGMQ010000002">
    <property type="protein sequence ID" value="MBI1619732.1"/>
    <property type="molecule type" value="Genomic_DNA"/>
</dbReference>
<dbReference type="Gene3D" id="2.60.98.20">
    <property type="entry name" value="Flagellar hook protein FlgE"/>
    <property type="match status" value="1"/>
</dbReference>
<keyword evidence="4 5" id="KW-0975">Bacterial flagellum</keyword>
<comment type="function">
    <text evidence="5">A flexible structure which links the flagellar filament to the drive apparatus in the basal body.</text>
</comment>
<keyword evidence="11" id="KW-1185">Reference proteome</keyword>
<feature type="domain" description="Flagellar hook protein FlgE/F/G-like D1" evidence="9">
    <location>
        <begin position="83"/>
        <end position="150"/>
    </location>
</feature>
<keyword evidence="10" id="KW-0282">Flagellum</keyword>
<organism evidence="10 11">
    <name type="scientific">Aquamicrobium zhengzhouense</name>
    <dbReference type="NCBI Taxonomy" id="2781738"/>
    <lineage>
        <taxon>Bacteria</taxon>
        <taxon>Pseudomonadati</taxon>
        <taxon>Pseudomonadota</taxon>
        <taxon>Alphaproteobacteria</taxon>
        <taxon>Hyphomicrobiales</taxon>
        <taxon>Phyllobacteriaceae</taxon>
        <taxon>Aquamicrobium</taxon>
    </lineage>
</organism>
<dbReference type="NCBIfam" id="TIGR03506">
    <property type="entry name" value="FlgEFG_subfam"/>
    <property type="match status" value="1"/>
</dbReference>
<dbReference type="InterPro" id="IPR037058">
    <property type="entry name" value="Falgellar_hook_FlgE_sf"/>
</dbReference>
<evidence type="ECO:0000256" key="2">
    <source>
        <dbReference type="ARBA" id="ARBA00009677"/>
    </source>
</evidence>
<dbReference type="PANTHER" id="PTHR30435">
    <property type="entry name" value="FLAGELLAR PROTEIN"/>
    <property type="match status" value="1"/>
</dbReference>
<dbReference type="Pfam" id="PF06429">
    <property type="entry name" value="Flg_bbr_C"/>
    <property type="match status" value="1"/>
</dbReference>
<evidence type="ECO:0000259" key="7">
    <source>
        <dbReference type="Pfam" id="PF06429"/>
    </source>
</evidence>
<comment type="similarity">
    <text evidence="2 5">Belongs to the flagella basal body rod proteins family.</text>
</comment>
<keyword evidence="10" id="KW-0969">Cilium</keyword>